<evidence type="ECO:0000256" key="1">
    <source>
        <dbReference type="ARBA" id="ARBA00022737"/>
    </source>
</evidence>
<keyword evidence="5" id="KW-1185">Reference proteome</keyword>
<dbReference type="InterPro" id="IPR002110">
    <property type="entry name" value="Ankyrin_rpt"/>
</dbReference>
<feature type="repeat" description="ANK" evidence="3">
    <location>
        <begin position="774"/>
        <end position="806"/>
    </location>
</feature>
<sequence>MPNPSTKFPEKAPDSVSALLHNREARSPFANMLGKNMKPDGPDYLSIITSHLDNILIERQDGDITRNMQIFFGSTNFELTLQLLRYSVYLSSNNLLEDDQTDKLLRWIVRSDQFAAVEYLIKLKTSTSLIFASNMLLSAIRTKSHAALQALIALGIDINIPGGAYPKKTALWQAAEISSRFYTYNERNFSLVRLLLDAGADIYVKSPHNNTSPLQYAMAGKKIKLVQILLNFGVVGSAPRDECELPSAALLQAARDGDLTVVDRLLNRKTVLDPLKQPSMITLLQDATRWCDIDDVQSLLESGADVNAPAGVCYENARKKAISSRNFQHLHSPVQIAASIRDLEMVLVLLEAGANVDGYFLTEEESLAHEITATGNVEADNGDAYEDYSGSATRMTTVEAITAIATMMTIAITLVLMNQILYQLRKRLEAKYMSAVARRNGALALILLQAGANVEGLGRGPTPLQLAAMKDDDKLVKLLLRKGAAVNSPAHGVKGRTALQAAVRKCNLGMVEILMDAGADVNAVACRNKGRTALQVAAQVKSFALVNKLVSIGADINAVASPIRGRTCLQAAAEKGHLELVKGFLDSGAEVNAAAADKCGFTALQAAAKGGHLSVVKILLAAGAVVYAPSTKGGYSAVSAAVEAGNLEILQLFLTTGSPDGHADQVPPLLRASREGATDIVRCLIQAGANINALRTDRSHSIEYPRTALEAALSSGHEVIFSLIFNAGANIKGESLDLGAALGAAIGSWGWHVEVDIVRQLLDAGADVNRCFSECAIPLHEALRRGRIDLVRTLLEAGADLNIRTRLDGDTPLLKGVRLGRTDVIQVLLDAGADINGADEGRKGRMALQAAAELGNTSLVRFLLEQGADCNAPPADSYGVTALQAAAIKGHLPVALSLLKAGVNINVPGANTGGRKALEGAAEHGRLDIVFLLLRNDADSDGLESRCESAAKLAEDNGHILISKILREHKKDP</sequence>
<evidence type="ECO:0000313" key="4">
    <source>
        <dbReference type="EMBL" id="CZR68344.1"/>
    </source>
</evidence>
<feature type="repeat" description="ANK" evidence="3">
    <location>
        <begin position="564"/>
        <end position="596"/>
    </location>
</feature>
<gene>
    <name evidence="4" type="ORF">PAC_18243</name>
</gene>
<name>A0A1L7XTH7_9HELO</name>
<feature type="repeat" description="ANK" evidence="3">
    <location>
        <begin position="494"/>
        <end position="526"/>
    </location>
</feature>
<dbReference type="InterPro" id="IPR051165">
    <property type="entry name" value="Multifunctional_ANK_Repeat"/>
</dbReference>
<feature type="repeat" description="ANK" evidence="3">
    <location>
        <begin position="843"/>
        <end position="875"/>
    </location>
</feature>
<keyword evidence="2 3" id="KW-0040">ANK repeat</keyword>
<dbReference type="PRINTS" id="PR01415">
    <property type="entry name" value="ANKYRIN"/>
</dbReference>
<dbReference type="Gene3D" id="1.25.40.20">
    <property type="entry name" value="Ankyrin repeat-containing domain"/>
    <property type="match status" value="6"/>
</dbReference>
<feature type="repeat" description="ANK" evidence="3">
    <location>
        <begin position="459"/>
        <end position="491"/>
    </location>
</feature>
<dbReference type="EMBL" id="FJOG01000054">
    <property type="protein sequence ID" value="CZR68344.1"/>
    <property type="molecule type" value="Genomic_DNA"/>
</dbReference>
<feature type="repeat" description="ANK" evidence="3">
    <location>
        <begin position="878"/>
        <end position="910"/>
    </location>
</feature>
<feature type="repeat" description="ANK" evidence="3">
    <location>
        <begin position="808"/>
        <end position="840"/>
    </location>
</feature>
<dbReference type="Pfam" id="PF12796">
    <property type="entry name" value="Ank_2"/>
    <property type="match status" value="5"/>
</dbReference>
<dbReference type="OrthoDB" id="3563777at2759"/>
<dbReference type="SMART" id="SM00248">
    <property type="entry name" value="ANK"/>
    <property type="match status" value="19"/>
</dbReference>
<dbReference type="AlphaFoldDB" id="A0A1L7XTH7"/>
<dbReference type="PROSITE" id="PS50088">
    <property type="entry name" value="ANK_REPEAT"/>
    <property type="match status" value="12"/>
</dbReference>
<dbReference type="PANTHER" id="PTHR24123">
    <property type="entry name" value="ANKYRIN REPEAT-CONTAINING"/>
    <property type="match status" value="1"/>
</dbReference>
<dbReference type="InterPro" id="IPR036770">
    <property type="entry name" value="Ankyrin_rpt-contain_sf"/>
</dbReference>
<evidence type="ECO:0000313" key="5">
    <source>
        <dbReference type="Proteomes" id="UP000184330"/>
    </source>
</evidence>
<dbReference type="STRING" id="576137.A0A1L7XTH7"/>
<evidence type="ECO:0000256" key="3">
    <source>
        <dbReference type="PROSITE-ProRule" id="PRU00023"/>
    </source>
</evidence>
<reference evidence="4 5" key="1">
    <citation type="submission" date="2016-03" db="EMBL/GenBank/DDBJ databases">
        <authorList>
            <person name="Ploux O."/>
        </authorList>
    </citation>
    <scope>NUCLEOTIDE SEQUENCE [LARGE SCALE GENOMIC DNA]</scope>
    <source>
        <strain evidence="4 5">UAMH 11012</strain>
    </source>
</reference>
<proteinExistence type="predicted"/>
<feature type="repeat" description="ANK" evidence="3">
    <location>
        <begin position="529"/>
        <end position="561"/>
    </location>
</feature>
<feature type="repeat" description="ANK" evidence="3">
    <location>
        <begin position="664"/>
        <end position="696"/>
    </location>
</feature>
<dbReference type="SUPFAM" id="SSF48403">
    <property type="entry name" value="Ankyrin repeat"/>
    <property type="match status" value="3"/>
</dbReference>
<feature type="repeat" description="ANK" evidence="3">
    <location>
        <begin position="599"/>
        <end position="631"/>
    </location>
</feature>
<feature type="repeat" description="ANK" evidence="3">
    <location>
        <begin position="329"/>
        <end position="357"/>
    </location>
</feature>
<dbReference type="PROSITE" id="PS50297">
    <property type="entry name" value="ANK_REP_REGION"/>
    <property type="match status" value="11"/>
</dbReference>
<organism evidence="4 5">
    <name type="scientific">Phialocephala subalpina</name>
    <dbReference type="NCBI Taxonomy" id="576137"/>
    <lineage>
        <taxon>Eukaryota</taxon>
        <taxon>Fungi</taxon>
        <taxon>Dikarya</taxon>
        <taxon>Ascomycota</taxon>
        <taxon>Pezizomycotina</taxon>
        <taxon>Leotiomycetes</taxon>
        <taxon>Helotiales</taxon>
        <taxon>Mollisiaceae</taxon>
        <taxon>Phialocephala</taxon>
        <taxon>Phialocephala fortinii species complex</taxon>
    </lineage>
</organism>
<dbReference type="PANTHER" id="PTHR24123:SF33">
    <property type="entry name" value="PROTEIN HOS4"/>
    <property type="match status" value="1"/>
</dbReference>
<dbReference type="Proteomes" id="UP000184330">
    <property type="component" value="Unassembled WGS sequence"/>
</dbReference>
<evidence type="ECO:0000256" key="2">
    <source>
        <dbReference type="ARBA" id="ARBA00023043"/>
    </source>
</evidence>
<feature type="repeat" description="ANK" evidence="3">
    <location>
        <begin position="913"/>
        <end position="945"/>
    </location>
</feature>
<protein>
    <submittedName>
        <fullName evidence="4">Uncharacterized protein</fullName>
    </submittedName>
</protein>
<accession>A0A1L7XTH7</accession>
<keyword evidence="1" id="KW-0677">Repeat</keyword>